<dbReference type="PANTHER" id="PTHR39428:SF3">
    <property type="entry name" value="DEAZAFLAVIN-DEPENDENT NITROREDUCTASE"/>
    <property type="match status" value="1"/>
</dbReference>
<dbReference type="Gene3D" id="2.30.110.10">
    <property type="entry name" value="Electron Transport, Fmn-binding Protein, Chain A"/>
    <property type="match status" value="1"/>
</dbReference>
<dbReference type="InterPro" id="IPR004378">
    <property type="entry name" value="F420H2_quin_Rdtase"/>
</dbReference>
<dbReference type="InterPro" id="IPR012349">
    <property type="entry name" value="Split_barrel_FMN-bd"/>
</dbReference>
<proteinExistence type="inferred from homology"/>
<keyword evidence="4" id="KW-1185">Reference proteome</keyword>
<comment type="similarity">
    <text evidence="1">Belongs to the F420H(2)-dependent quinone reductase family.</text>
</comment>
<name>A0ABX6IIT1_9ACTN</name>
<dbReference type="SUPFAM" id="SSF50475">
    <property type="entry name" value="FMN-binding split barrel"/>
    <property type="match status" value="1"/>
</dbReference>
<dbReference type="RefSeq" id="WP_213249171.1">
    <property type="nucleotide sequence ID" value="NZ_CP045806.1"/>
</dbReference>
<dbReference type="Proteomes" id="UP001059836">
    <property type="component" value="Chromosome"/>
</dbReference>
<protein>
    <submittedName>
        <fullName evidence="3">Nitroreductase family deazaflavin-dependent oxidoreductase</fullName>
    </submittedName>
</protein>
<accession>A0ABX6IIT1</accession>
<reference evidence="3" key="1">
    <citation type="journal article" date="2021" name="Nat. Microbiol.">
        <title>Cocultivation of an ultrasmall environmental parasitic bacterium with lytic ability against bacteria associated with wastewater foams.</title>
        <authorList>
            <person name="Batinovic S."/>
            <person name="Rose J.J.A."/>
            <person name="Ratcliffe J."/>
            <person name="Seviour R.J."/>
            <person name="Petrovski S."/>
        </authorList>
    </citation>
    <scope>NUCLEOTIDE SEQUENCE</scope>
    <source>
        <strain evidence="3">CON9</strain>
    </source>
</reference>
<evidence type="ECO:0000313" key="4">
    <source>
        <dbReference type="Proteomes" id="UP001059836"/>
    </source>
</evidence>
<comment type="catalytic activity">
    <reaction evidence="2">
        <text>oxidized coenzyme F420-(gamma-L-Glu)(n) + a quinol + H(+) = reduced coenzyme F420-(gamma-L-Glu)(n) + a quinone</text>
        <dbReference type="Rhea" id="RHEA:39663"/>
        <dbReference type="Rhea" id="RHEA-COMP:12939"/>
        <dbReference type="Rhea" id="RHEA-COMP:14378"/>
        <dbReference type="ChEBI" id="CHEBI:15378"/>
        <dbReference type="ChEBI" id="CHEBI:24646"/>
        <dbReference type="ChEBI" id="CHEBI:132124"/>
        <dbReference type="ChEBI" id="CHEBI:133980"/>
        <dbReference type="ChEBI" id="CHEBI:139511"/>
    </reaction>
</comment>
<organism evidence="3 4">
    <name type="scientific">Gordonia pseudamarae</name>
    <dbReference type="NCBI Taxonomy" id="2831662"/>
    <lineage>
        <taxon>Bacteria</taxon>
        <taxon>Bacillati</taxon>
        <taxon>Actinomycetota</taxon>
        <taxon>Actinomycetes</taxon>
        <taxon>Mycobacteriales</taxon>
        <taxon>Gordoniaceae</taxon>
        <taxon>Gordonia</taxon>
    </lineage>
</organism>
<dbReference type="NCBIfam" id="TIGR00026">
    <property type="entry name" value="hi_GC_TIGR00026"/>
    <property type="match status" value="1"/>
</dbReference>
<dbReference type="EMBL" id="CP045809">
    <property type="protein sequence ID" value="QHN35185.1"/>
    <property type="molecule type" value="Genomic_DNA"/>
</dbReference>
<evidence type="ECO:0000256" key="1">
    <source>
        <dbReference type="ARBA" id="ARBA00008710"/>
    </source>
</evidence>
<evidence type="ECO:0000256" key="2">
    <source>
        <dbReference type="ARBA" id="ARBA00049106"/>
    </source>
</evidence>
<evidence type="ECO:0000313" key="3">
    <source>
        <dbReference type="EMBL" id="QHN35185.1"/>
    </source>
</evidence>
<sequence>MPCDTPTASPALVPGSWFLENGHRALLTITGGRFPTSILGMKTIELHTVGRKSGKPYTTLLTTPVHDDTRVVLVASKGGSGRDPDWFRNAVATPDVTVIVDGETVPMRARAATAAEHAELWPQAVKAYQGYVGYQRNTDRTIPLLICERT</sequence>
<dbReference type="PANTHER" id="PTHR39428">
    <property type="entry name" value="F420H(2)-DEPENDENT QUINONE REDUCTASE RV1261C"/>
    <property type="match status" value="1"/>
</dbReference>
<dbReference type="Pfam" id="PF04075">
    <property type="entry name" value="F420H2_quin_red"/>
    <property type="match status" value="1"/>
</dbReference>
<gene>
    <name evidence="3" type="ORF">GII31_10115</name>
</gene>